<keyword evidence="7 9" id="KW-1133">Transmembrane helix</keyword>
<comment type="pathway">
    <text evidence="2">Protein modification; protein glycosylation.</text>
</comment>
<dbReference type="PANTHER" id="PTHR13036">
    <property type="entry name" value="BETA1,4 MANNOSYLTRANSFERASE"/>
    <property type="match status" value="1"/>
</dbReference>
<evidence type="ECO:0000313" key="12">
    <source>
        <dbReference type="Proteomes" id="UP000054408"/>
    </source>
</evidence>
<dbReference type="GO" id="GO:0005789">
    <property type="term" value="C:endoplasmic reticulum membrane"/>
    <property type="evidence" value="ECO:0007669"/>
    <property type="project" value="UniProtKB-SubCell"/>
</dbReference>
<evidence type="ECO:0000256" key="3">
    <source>
        <dbReference type="ARBA" id="ARBA00022676"/>
    </source>
</evidence>
<evidence type="ECO:0000256" key="6">
    <source>
        <dbReference type="ARBA" id="ARBA00022824"/>
    </source>
</evidence>
<keyword evidence="8 9" id="KW-0472">Membrane</keyword>
<name>A0A0L0D5U2_THETB</name>
<dbReference type="STRING" id="461836.A0A0L0D5U2"/>
<feature type="domain" description="Glycosyltransferase subfamily 4-like N-terminal" evidence="10">
    <location>
        <begin position="25"/>
        <end position="177"/>
    </location>
</feature>
<accession>A0A0L0D5U2</accession>
<dbReference type="InterPro" id="IPR026051">
    <property type="entry name" value="ALG1-like"/>
</dbReference>
<dbReference type="Pfam" id="PF13692">
    <property type="entry name" value="Glyco_trans_1_4"/>
    <property type="match status" value="1"/>
</dbReference>
<dbReference type="SUPFAM" id="SSF53756">
    <property type="entry name" value="UDP-Glycosyltransferase/glycogen phosphorylase"/>
    <property type="match status" value="1"/>
</dbReference>
<reference evidence="11 12" key="1">
    <citation type="submission" date="2010-05" db="EMBL/GenBank/DDBJ databases">
        <title>The Genome Sequence of Thecamonas trahens ATCC 50062.</title>
        <authorList>
            <consortium name="The Broad Institute Genome Sequencing Platform"/>
            <person name="Russ C."/>
            <person name="Cuomo C."/>
            <person name="Shea T."/>
            <person name="Young S.K."/>
            <person name="Zeng Q."/>
            <person name="Koehrsen M."/>
            <person name="Haas B."/>
            <person name="Borodovsky M."/>
            <person name="Guigo R."/>
            <person name="Alvarado L."/>
            <person name="Berlin A."/>
            <person name="Bochicchio J."/>
            <person name="Borenstein D."/>
            <person name="Chapman S."/>
            <person name="Chen Z."/>
            <person name="Freedman E."/>
            <person name="Gellesch M."/>
            <person name="Goldberg J."/>
            <person name="Griggs A."/>
            <person name="Gujja S."/>
            <person name="Heilman E."/>
            <person name="Heiman D."/>
            <person name="Hepburn T."/>
            <person name="Howarth C."/>
            <person name="Jen D."/>
            <person name="Larson L."/>
            <person name="Mehta T."/>
            <person name="Park D."/>
            <person name="Pearson M."/>
            <person name="Roberts A."/>
            <person name="Saif S."/>
            <person name="Shenoy N."/>
            <person name="Sisk P."/>
            <person name="Stolte C."/>
            <person name="Sykes S."/>
            <person name="Thomson T."/>
            <person name="Walk T."/>
            <person name="White J."/>
            <person name="Yandava C."/>
            <person name="Burger G."/>
            <person name="Gray M.W."/>
            <person name="Holland P.W.H."/>
            <person name="King N."/>
            <person name="Lang F.B.F."/>
            <person name="Roger A.J."/>
            <person name="Ruiz-Trillo I."/>
            <person name="Lander E."/>
            <person name="Nusbaum C."/>
        </authorList>
    </citation>
    <scope>NUCLEOTIDE SEQUENCE [LARGE SCALE GENOMIC DNA]</scope>
    <source>
        <strain evidence="11 12">ATCC 50062</strain>
    </source>
</reference>
<organism evidence="11 12">
    <name type="scientific">Thecamonas trahens ATCC 50062</name>
    <dbReference type="NCBI Taxonomy" id="461836"/>
    <lineage>
        <taxon>Eukaryota</taxon>
        <taxon>Apusozoa</taxon>
        <taxon>Apusomonadida</taxon>
        <taxon>Apusomonadidae</taxon>
        <taxon>Thecamonas</taxon>
    </lineage>
</organism>
<dbReference type="GO" id="GO:0000030">
    <property type="term" value="F:mannosyltransferase activity"/>
    <property type="evidence" value="ECO:0007669"/>
    <property type="project" value="InterPro"/>
</dbReference>
<dbReference type="eggNOG" id="KOG2941">
    <property type="taxonomic scope" value="Eukaryota"/>
</dbReference>
<evidence type="ECO:0000313" key="11">
    <source>
        <dbReference type="EMBL" id="KNC46673.1"/>
    </source>
</evidence>
<evidence type="ECO:0000256" key="5">
    <source>
        <dbReference type="ARBA" id="ARBA00022692"/>
    </source>
</evidence>
<evidence type="ECO:0000259" key="10">
    <source>
        <dbReference type="Pfam" id="PF13579"/>
    </source>
</evidence>
<dbReference type="OMA" id="CWLCARI"/>
<evidence type="ECO:0000256" key="4">
    <source>
        <dbReference type="ARBA" id="ARBA00022679"/>
    </source>
</evidence>
<gene>
    <name evidence="11" type="ORF">AMSG_03110</name>
</gene>
<keyword evidence="3" id="KW-0328">Glycosyltransferase</keyword>
<keyword evidence="12" id="KW-1185">Reference proteome</keyword>
<evidence type="ECO:0000256" key="2">
    <source>
        <dbReference type="ARBA" id="ARBA00004922"/>
    </source>
</evidence>
<dbReference type="Gene3D" id="3.40.50.2000">
    <property type="entry name" value="Glycogen Phosphorylase B"/>
    <property type="match status" value="1"/>
</dbReference>
<dbReference type="EMBL" id="GL349443">
    <property type="protein sequence ID" value="KNC46673.1"/>
    <property type="molecule type" value="Genomic_DNA"/>
</dbReference>
<keyword evidence="4" id="KW-0808">Transferase</keyword>
<sequence length="425" mass="45973">MGDVGHSPRMQYHACSLAQLPSSPRVSLVGYAESPLPAAVAAVTDTVALGVFPRLPRWLFPLYAPFKVVYMAWVLFYALAFRLASPPDILLVQNPPSVPVLAVCWLYTALIARSCRLVVDWHNFGYTILAYSLPRPLRWVASLAAAYERFFGSRASAHLAVTRAMAAWLEANWGIAPVVLYDRPPNQFVRLSPDERLAFIARLPELIDGFDPAAAALLAPNRPAFLVSSTSWTPDEDFSILLEAMVAYNALVEAQNPDSARALPDVVLVITGRGPLKAHYEAAIADLGLAHVSIFTAFLPIADYPRILGAADLGISLHTSSSGLDLPIKIIDAFGAGLPVAAVNFPCLHELVVDGYNGVVFDSAPDLAAALSGLFAGFPRSTKALENLADGAAAFQSLRWDENWNTVARPLMVGNDAPVVYRKRE</sequence>
<dbReference type="InterPro" id="IPR028098">
    <property type="entry name" value="Glyco_trans_4-like_N"/>
</dbReference>
<evidence type="ECO:0000256" key="8">
    <source>
        <dbReference type="ARBA" id="ARBA00023136"/>
    </source>
</evidence>
<proteinExistence type="predicted"/>
<dbReference type="Pfam" id="PF13579">
    <property type="entry name" value="Glyco_trans_4_4"/>
    <property type="match status" value="1"/>
</dbReference>
<feature type="transmembrane region" description="Helical" evidence="9">
    <location>
        <begin position="58"/>
        <end position="80"/>
    </location>
</feature>
<comment type="subcellular location">
    <subcellularLocation>
        <location evidence="1">Endoplasmic reticulum membrane</location>
        <topology evidence="1">Single-pass membrane protein</topology>
    </subcellularLocation>
</comment>
<keyword evidence="5 9" id="KW-0812">Transmembrane</keyword>
<evidence type="ECO:0000256" key="1">
    <source>
        <dbReference type="ARBA" id="ARBA00004389"/>
    </source>
</evidence>
<dbReference type="PANTHER" id="PTHR13036:SF0">
    <property type="entry name" value="CHITOBIOSYLDIPHOSPHODOLICHOL BETA-MANNOSYLTRANSFERASE"/>
    <property type="match status" value="1"/>
</dbReference>
<dbReference type="OrthoDB" id="614844at2759"/>
<dbReference type="RefSeq" id="XP_013760443.1">
    <property type="nucleotide sequence ID" value="XM_013904989.1"/>
</dbReference>
<protein>
    <recommendedName>
        <fullName evidence="10">Glycosyltransferase subfamily 4-like N-terminal domain-containing protein</fullName>
    </recommendedName>
</protein>
<evidence type="ECO:0000256" key="7">
    <source>
        <dbReference type="ARBA" id="ARBA00022989"/>
    </source>
</evidence>
<keyword evidence="6" id="KW-0256">Endoplasmic reticulum</keyword>
<evidence type="ECO:0000256" key="9">
    <source>
        <dbReference type="SAM" id="Phobius"/>
    </source>
</evidence>
<dbReference type="Proteomes" id="UP000054408">
    <property type="component" value="Unassembled WGS sequence"/>
</dbReference>
<dbReference type="GeneID" id="25562742"/>
<dbReference type="AlphaFoldDB" id="A0A0L0D5U2"/>